<dbReference type="RefSeq" id="WP_136423381.1">
    <property type="nucleotide sequence ID" value="NZ_SSSN01000003.1"/>
</dbReference>
<keyword evidence="1" id="KW-1133">Transmembrane helix</keyword>
<name>A0A4S4FXE2_9MICO</name>
<keyword evidence="1" id="KW-0472">Membrane</keyword>
<protein>
    <recommendedName>
        <fullName evidence="2">DUF7847 domain-containing protein</fullName>
    </recommendedName>
</protein>
<feature type="transmembrane region" description="Helical" evidence="1">
    <location>
        <begin position="99"/>
        <end position="128"/>
    </location>
</feature>
<organism evidence="3 4">
    <name type="scientific">Orlajensenia flava</name>
    <dbReference type="NCBI Taxonomy" id="2565934"/>
    <lineage>
        <taxon>Bacteria</taxon>
        <taxon>Bacillati</taxon>
        <taxon>Actinomycetota</taxon>
        <taxon>Actinomycetes</taxon>
        <taxon>Micrococcales</taxon>
        <taxon>Microbacteriaceae</taxon>
        <taxon>Orlajensenia</taxon>
    </lineage>
</organism>
<feature type="domain" description="DUF7847" evidence="2">
    <location>
        <begin position="39"/>
        <end position="309"/>
    </location>
</feature>
<feature type="transmembrane region" description="Helical" evidence="1">
    <location>
        <begin position="183"/>
        <end position="206"/>
    </location>
</feature>
<evidence type="ECO:0000256" key="1">
    <source>
        <dbReference type="SAM" id="Phobius"/>
    </source>
</evidence>
<accession>A0A4S4FXE2</accession>
<dbReference type="Proteomes" id="UP000307380">
    <property type="component" value="Unassembled WGS sequence"/>
</dbReference>
<keyword evidence="1" id="KW-0812">Transmembrane</keyword>
<dbReference type="Pfam" id="PF25231">
    <property type="entry name" value="DUF7847"/>
    <property type="match status" value="1"/>
</dbReference>
<proteinExistence type="predicted"/>
<gene>
    <name evidence="3" type="ORF">E6C70_06615</name>
</gene>
<dbReference type="OrthoDB" id="121140at2"/>
<evidence type="ECO:0000313" key="4">
    <source>
        <dbReference type="Proteomes" id="UP000307380"/>
    </source>
</evidence>
<feature type="transmembrane region" description="Helical" evidence="1">
    <location>
        <begin position="149"/>
        <end position="177"/>
    </location>
</feature>
<feature type="transmembrane region" description="Helical" evidence="1">
    <location>
        <begin position="284"/>
        <end position="317"/>
    </location>
</feature>
<reference evidence="3 4" key="1">
    <citation type="submission" date="2019-04" db="EMBL/GenBank/DDBJ databases">
        <authorList>
            <person name="Jiang L."/>
        </authorList>
    </citation>
    <scope>NUCLEOTIDE SEQUENCE [LARGE SCALE GENOMIC DNA]</scope>
    <source>
        <strain evidence="3 4">YIM 131861</strain>
    </source>
</reference>
<dbReference type="InterPro" id="IPR057169">
    <property type="entry name" value="DUF7847"/>
</dbReference>
<dbReference type="EMBL" id="SSSN01000003">
    <property type="protein sequence ID" value="THG35699.1"/>
    <property type="molecule type" value="Genomic_DNA"/>
</dbReference>
<sequence length="353" mass="37713">MSDAQQWNAGYPGQPPVWTPPPKPGLIPLRPLSFGTILGAPYQLLRRNPKATFGSGLLIQAVVAIASAAIIVPLLFILFTRLQHAARADQETILAGAVGWSIVAGVVILAVSVFASALLQGVIVLEVARATLGEKLSLGALWKQVLRRLLPLAAWLVMFGGAFTVVIGILVAIAIPIFAQGGFAIAIGVLYSILALLGLLVLWAWLVTKTLFVPCAIVLEKLGIRASVARSWTLTRGAFWRTFGTYALVVVILYFASQVVTAPVAIIGQFAIGSFDPNHAANTFIGLAIVQGISLFLSIILGAITAVVQSATVALLYIDLRMRREGLDLELLRFVEAREAGYEVVDPYLPRTA</sequence>
<evidence type="ECO:0000313" key="3">
    <source>
        <dbReference type="EMBL" id="THG35699.1"/>
    </source>
</evidence>
<comment type="caution">
    <text evidence="3">The sequence shown here is derived from an EMBL/GenBank/DDBJ whole genome shotgun (WGS) entry which is preliminary data.</text>
</comment>
<feature type="transmembrane region" description="Helical" evidence="1">
    <location>
        <begin position="57"/>
        <end position="79"/>
    </location>
</feature>
<keyword evidence="4" id="KW-1185">Reference proteome</keyword>
<dbReference type="AlphaFoldDB" id="A0A4S4FXE2"/>
<feature type="transmembrane region" description="Helical" evidence="1">
    <location>
        <begin position="246"/>
        <end position="272"/>
    </location>
</feature>
<evidence type="ECO:0000259" key="2">
    <source>
        <dbReference type="Pfam" id="PF25231"/>
    </source>
</evidence>